<organism evidence="2 3">
    <name type="scientific">Algisphaera agarilytica</name>
    <dbReference type="NCBI Taxonomy" id="1385975"/>
    <lineage>
        <taxon>Bacteria</taxon>
        <taxon>Pseudomonadati</taxon>
        <taxon>Planctomycetota</taxon>
        <taxon>Phycisphaerae</taxon>
        <taxon>Phycisphaerales</taxon>
        <taxon>Phycisphaeraceae</taxon>
        <taxon>Algisphaera</taxon>
    </lineage>
</organism>
<sequence length="155" mass="18743">MSDEDLDAAYGILVRLYPNMAEKLEAQRDEDPEKFKKTLERSFPRIRFLVQLQKRDPDMFELRMQDISLDQQTKQLVKQMREARKADDKKLYKEYYEQLETKVAEQFDVRQQIRAMEIEALKKKLEELEQSLDDRDDDRKDLIEQRINELAGPEW</sequence>
<dbReference type="RefSeq" id="WP_184677686.1">
    <property type="nucleotide sequence ID" value="NZ_JACHGY010000001.1"/>
</dbReference>
<feature type="coiled-coil region" evidence="1">
    <location>
        <begin position="69"/>
        <end position="145"/>
    </location>
</feature>
<evidence type="ECO:0000313" key="2">
    <source>
        <dbReference type="EMBL" id="MBB6430150.1"/>
    </source>
</evidence>
<dbReference type="GO" id="GO:0051301">
    <property type="term" value="P:cell division"/>
    <property type="evidence" value="ECO:0007669"/>
    <property type="project" value="UniProtKB-KW"/>
</dbReference>
<proteinExistence type="predicted"/>
<comment type="caution">
    <text evidence="2">The sequence shown here is derived from an EMBL/GenBank/DDBJ whole genome shotgun (WGS) entry which is preliminary data.</text>
</comment>
<dbReference type="Proteomes" id="UP000541810">
    <property type="component" value="Unassembled WGS sequence"/>
</dbReference>
<dbReference type="EMBL" id="JACHGY010000001">
    <property type="protein sequence ID" value="MBB6430150.1"/>
    <property type="molecule type" value="Genomic_DNA"/>
</dbReference>
<keyword evidence="2" id="KW-0131">Cell cycle</keyword>
<name>A0A7X0H966_9BACT</name>
<keyword evidence="2" id="KW-0132">Cell division</keyword>
<dbReference type="AlphaFoldDB" id="A0A7X0H966"/>
<reference evidence="2 3" key="1">
    <citation type="submission" date="2020-08" db="EMBL/GenBank/DDBJ databases">
        <title>Genomic Encyclopedia of Type Strains, Phase IV (KMG-IV): sequencing the most valuable type-strain genomes for metagenomic binning, comparative biology and taxonomic classification.</title>
        <authorList>
            <person name="Goeker M."/>
        </authorList>
    </citation>
    <scope>NUCLEOTIDE SEQUENCE [LARGE SCALE GENOMIC DNA]</scope>
    <source>
        <strain evidence="2 3">DSM 103725</strain>
    </source>
</reference>
<evidence type="ECO:0000256" key="1">
    <source>
        <dbReference type="SAM" id="Coils"/>
    </source>
</evidence>
<keyword evidence="1" id="KW-0175">Coiled coil</keyword>
<gene>
    <name evidence="2" type="ORF">HNQ40_001956</name>
</gene>
<accession>A0A7X0H966</accession>
<protein>
    <submittedName>
        <fullName evidence="2">FtsZ-binding cell division protein ZapB</fullName>
    </submittedName>
</protein>
<keyword evidence="3" id="KW-1185">Reference proteome</keyword>
<evidence type="ECO:0000313" key="3">
    <source>
        <dbReference type="Proteomes" id="UP000541810"/>
    </source>
</evidence>